<evidence type="ECO:0000256" key="2">
    <source>
        <dbReference type="ARBA" id="ARBA00022692"/>
    </source>
</evidence>
<feature type="repeat" description="ANK" evidence="7">
    <location>
        <begin position="105"/>
        <end position="127"/>
    </location>
</feature>
<dbReference type="GO" id="GO:0005886">
    <property type="term" value="C:plasma membrane"/>
    <property type="evidence" value="ECO:0007669"/>
    <property type="project" value="TreeGrafter"/>
</dbReference>
<feature type="transmembrane region" description="Helical" evidence="9">
    <location>
        <begin position="332"/>
        <end position="353"/>
    </location>
</feature>
<evidence type="ECO:0000256" key="5">
    <source>
        <dbReference type="ARBA" id="ARBA00023043"/>
    </source>
</evidence>
<evidence type="ECO:0000256" key="8">
    <source>
        <dbReference type="SAM" id="MobiDB-lite"/>
    </source>
</evidence>
<keyword evidence="3" id="KW-0677">Repeat</keyword>
<evidence type="ECO:0000313" key="11">
    <source>
        <dbReference type="EMBL" id="KAG8391489.1"/>
    </source>
</evidence>
<dbReference type="SUPFAM" id="SSF48403">
    <property type="entry name" value="Ankyrin repeat"/>
    <property type="match status" value="1"/>
</dbReference>
<evidence type="ECO:0000313" key="12">
    <source>
        <dbReference type="Proteomes" id="UP000826271"/>
    </source>
</evidence>
<comment type="subcellular location">
    <subcellularLocation>
        <location evidence="1">Membrane</location>
        <topology evidence="1">Multi-pass membrane protein</topology>
    </subcellularLocation>
</comment>
<dbReference type="InterPro" id="IPR026961">
    <property type="entry name" value="PGG_dom"/>
</dbReference>
<dbReference type="Pfam" id="PF13962">
    <property type="entry name" value="PGG"/>
    <property type="match status" value="1"/>
</dbReference>
<evidence type="ECO:0000256" key="3">
    <source>
        <dbReference type="ARBA" id="ARBA00022737"/>
    </source>
</evidence>
<dbReference type="PROSITE" id="PS50088">
    <property type="entry name" value="ANK_REPEAT"/>
    <property type="match status" value="1"/>
</dbReference>
<reference evidence="11" key="1">
    <citation type="submission" date="2019-10" db="EMBL/GenBank/DDBJ databases">
        <authorList>
            <person name="Zhang R."/>
            <person name="Pan Y."/>
            <person name="Wang J."/>
            <person name="Ma R."/>
            <person name="Yu S."/>
        </authorList>
    </citation>
    <scope>NUCLEOTIDE SEQUENCE</scope>
    <source>
        <strain evidence="11">LA-IB0</strain>
        <tissue evidence="11">Leaf</tissue>
    </source>
</reference>
<dbReference type="Pfam" id="PF13637">
    <property type="entry name" value="Ank_4"/>
    <property type="match status" value="1"/>
</dbReference>
<sequence>MDQRLFAAACSGDINTLYQLLQQNPFILSDYHLINSHENPLTIATKANHVAFVHEILQIKPELSIELNQDGLWPLDVASAYGHVEIVGEILAAAGPGICQRPGRDGRTAIHYAAMNGRVDIIDKLISACPASAKDVTAFGESVLHLDVKHFRVEAFRSMLEKFDMVEIIELLLDWNNRSGNKLELNAVNRKGLTAMDILDILLESSTDFQLREALRRAGAYPLSELPIDPETPKNPTNNRLPGEKPKKWRDIVKHFEFQWQRDSPGEARATLLLVATLIATVTFEAGINPPSYLFQRRNRVNASSNNTNMINSNVTEALNEMQRSSSETSTLLSITVFLVANSVALSTATSIIDYLTVGLPFQRELRVSMLAMIFAYSWSMANTRPTGTVKTVLLAVAISMPFFLRALPYMMKKILKCRKRNA</sequence>
<feature type="domain" description="PGG" evidence="10">
    <location>
        <begin position="267"/>
        <end position="378"/>
    </location>
</feature>
<organism evidence="11 12">
    <name type="scientific">Buddleja alternifolia</name>
    <dbReference type="NCBI Taxonomy" id="168488"/>
    <lineage>
        <taxon>Eukaryota</taxon>
        <taxon>Viridiplantae</taxon>
        <taxon>Streptophyta</taxon>
        <taxon>Embryophyta</taxon>
        <taxon>Tracheophyta</taxon>
        <taxon>Spermatophyta</taxon>
        <taxon>Magnoliopsida</taxon>
        <taxon>eudicotyledons</taxon>
        <taxon>Gunneridae</taxon>
        <taxon>Pentapetalae</taxon>
        <taxon>asterids</taxon>
        <taxon>lamiids</taxon>
        <taxon>Lamiales</taxon>
        <taxon>Scrophulariaceae</taxon>
        <taxon>Buddlejeae</taxon>
        <taxon>Buddleja</taxon>
    </lineage>
</organism>
<dbReference type="PROSITE" id="PS50297">
    <property type="entry name" value="ANK_REP_REGION"/>
    <property type="match status" value="1"/>
</dbReference>
<evidence type="ECO:0000256" key="6">
    <source>
        <dbReference type="ARBA" id="ARBA00023136"/>
    </source>
</evidence>
<comment type="caution">
    <text evidence="11">The sequence shown here is derived from an EMBL/GenBank/DDBJ whole genome shotgun (WGS) entry which is preliminary data.</text>
</comment>
<keyword evidence="2 9" id="KW-0812">Transmembrane</keyword>
<evidence type="ECO:0000259" key="10">
    <source>
        <dbReference type="Pfam" id="PF13962"/>
    </source>
</evidence>
<evidence type="ECO:0000256" key="1">
    <source>
        <dbReference type="ARBA" id="ARBA00004141"/>
    </source>
</evidence>
<evidence type="ECO:0000256" key="7">
    <source>
        <dbReference type="PROSITE-ProRule" id="PRU00023"/>
    </source>
</evidence>
<keyword evidence="5 7" id="KW-0040">ANK repeat</keyword>
<keyword evidence="4 9" id="KW-1133">Transmembrane helix</keyword>
<name>A0AAV6YFC3_9LAMI</name>
<dbReference type="Gene3D" id="1.25.40.20">
    <property type="entry name" value="Ankyrin repeat-containing domain"/>
    <property type="match status" value="1"/>
</dbReference>
<protein>
    <recommendedName>
        <fullName evidence="10">PGG domain-containing protein</fullName>
    </recommendedName>
</protein>
<accession>A0AAV6YFC3</accession>
<proteinExistence type="predicted"/>
<dbReference type="Proteomes" id="UP000826271">
    <property type="component" value="Unassembled WGS sequence"/>
</dbReference>
<feature type="region of interest" description="Disordered" evidence="8">
    <location>
        <begin position="225"/>
        <end position="245"/>
    </location>
</feature>
<gene>
    <name evidence="11" type="ORF">BUALT_Bualt01G0193000</name>
</gene>
<dbReference type="PANTHER" id="PTHR24186:SF38">
    <property type="entry name" value="ANKYRIN REPEAT FAMILY PROTEIN"/>
    <property type="match status" value="1"/>
</dbReference>
<feature type="transmembrane region" description="Helical" evidence="9">
    <location>
        <begin position="394"/>
        <end position="412"/>
    </location>
</feature>
<keyword evidence="12" id="KW-1185">Reference proteome</keyword>
<dbReference type="InterPro" id="IPR036770">
    <property type="entry name" value="Ankyrin_rpt-contain_sf"/>
</dbReference>
<dbReference type="InterPro" id="IPR002110">
    <property type="entry name" value="Ankyrin_rpt"/>
</dbReference>
<keyword evidence="6 9" id="KW-0472">Membrane</keyword>
<evidence type="ECO:0000256" key="9">
    <source>
        <dbReference type="SAM" id="Phobius"/>
    </source>
</evidence>
<dbReference type="PANTHER" id="PTHR24186">
    <property type="entry name" value="PROTEIN PHOSPHATASE 1 REGULATORY SUBUNIT"/>
    <property type="match status" value="1"/>
</dbReference>
<dbReference type="SMART" id="SM00248">
    <property type="entry name" value="ANK"/>
    <property type="match status" value="3"/>
</dbReference>
<dbReference type="EMBL" id="WHWC01000001">
    <property type="protein sequence ID" value="KAG8391489.1"/>
    <property type="molecule type" value="Genomic_DNA"/>
</dbReference>
<dbReference type="AlphaFoldDB" id="A0AAV6YFC3"/>
<evidence type="ECO:0000256" key="4">
    <source>
        <dbReference type="ARBA" id="ARBA00022989"/>
    </source>
</evidence>